<proteinExistence type="predicted"/>
<gene>
    <name evidence="2" type="ORF">CTI12_AA547630</name>
</gene>
<dbReference type="EMBL" id="PKPP01012828">
    <property type="protein sequence ID" value="PWA41791.1"/>
    <property type="molecule type" value="Genomic_DNA"/>
</dbReference>
<name>A0A2U1KYF7_ARTAN</name>
<evidence type="ECO:0000256" key="1">
    <source>
        <dbReference type="SAM" id="MobiDB-lite"/>
    </source>
</evidence>
<comment type="caution">
    <text evidence="2">The sequence shown here is derived from an EMBL/GenBank/DDBJ whole genome shotgun (WGS) entry which is preliminary data.</text>
</comment>
<dbReference type="AlphaFoldDB" id="A0A2U1KYF7"/>
<keyword evidence="3" id="KW-1185">Reference proteome</keyword>
<evidence type="ECO:0000313" key="3">
    <source>
        <dbReference type="Proteomes" id="UP000245207"/>
    </source>
</evidence>
<evidence type="ECO:0000313" key="2">
    <source>
        <dbReference type="EMBL" id="PWA41791.1"/>
    </source>
</evidence>
<protein>
    <submittedName>
        <fullName evidence="2">Uncharacterized protein</fullName>
    </submittedName>
</protein>
<dbReference type="Proteomes" id="UP000245207">
    <property type="component" value="Unassembled WGS sequence"/>
</dbReference>
<sequence length="119" mass="13061">MLCPTCYEPFHATEIPPPNINASSEVAGINISASETCKITGIEAGNGTSSQRGPLKRDREEAQLDTNTEEALRNKIAKKYVKSASKKVKSVKTKQDINWFDAIKETGPIKNQLIKKATK</sequence>
<accession>A0A2U1KYF7</accession>
<feature type="region of interest" description="Disordered" evidence="1">
    <location>
        <begin position="42"/>
        <end position="66"/>
    </location>
</feature>
<reference evidence="2 3" key="1">
    <citation type="journal article" date="2018" name="Mol. Plant">
        <title>The genome of Artemisia annua provides insight into the evolution of Asteraceae family and artemisinin biosynthesis.</title>
        <authorList>
            <person name="Shen Q."/>
            <person name="Zhang L."/>
            <person name="Liao Z."/>
            <person name="Wang S."/>
            <person name="Yan T."/>
            <person name="Shi P."/>
            <person name="Liu M."/>
            <person name="Fu X."/>
            <person name="Pan Q."/>
            <person name="Wang Y."/>
            <person name="Lv Z."/>
            <person name="Lu X."/>
            <person name="Zhang F."/>
            <person name="Jiang W."/>
            <person name="Ma Y."/>
            <person name="Chen M."/>
            <person name="Hao X."/>
            <person name="Li L."/>
            <person name="Tang Y."/>
            <person name="Lv G."/>
            <person name="Zhou Y."/>
            <person name="Sun X."/>
            <person name="Brodelius P.E."/>
            <person name="Rose J.K.C."/>
            <person name="Tang K."/>
        </authorList>
    </citation>
    <scope>NUCLEOTIDE SEQUENCE [LARGE SCALE GENOMIC DNA]</scope>
    <source>
        <strain evidence="3">cv. Huhao1</strain>
        <tissue evidence="2">Leaf</tissue>
    </source>
</reference>
<organism evidence="2 3">
    <name type="scientific">Artemisia annua</name>
    <name type="common">Sweet wormwood</name>
    <dbReference type="NCBI Taxonomy" id="35608"/>
    <lineage>
        <taxon>Eukaryota</taxon>
        <taxon>Viridiplantae</taxon>
        <taxon>Streptophyta</taxon>
        <taxon>Embryophyta</taxon>
        <taxon>Tracheophyta</taxon>
        <taxon>Spermatophyta</taxon>
        <taxon>Magnoliopsida</taxon>
        <taxon>eudicotyledons</taxon>
        <taxon>Gunneridae</taxon>
        <taxon>Pentapetalae</taxon>
        <taxon>asterids</taxon>
        <taxon>campanulids</taxon>
        <taxon>Asterales</taxon>
        <taxon>Asteraceae</taxon>
        <taxon>Asteroideae</taxon>
        <taxon>Anthemideae</taxon>
        <taxon>Artemisiinae</taxon>
        <taxon>Artemisia</taxon>
    </lineage>
</organism>